<dbReference type="AlphaFoldDB" id="A0A7J6R0H0"/>
<accession>A0A7J6R0H0</accession>
<comment type="caution">
    <text evidence="1">The sequence shown here is derived from an EMBL/GenBank/DDBJ whole genome shotgun (WGS) entry which is preliminary data.</text>
</comment>
<gene>
    <name evidence="1" type="ORF">FOZ63_031201</name>
</gene>
<keyword evidence="2" id="KW-1185">Reference proteome</keyword>
<organism evidence="1 2">
    <name type="scientific">Perkinsus olseni</name>
    <name type="common">Perkinsus atlanticus</name>
    <dbReference type="NCBI Taxonomy" id="32597"/>
    <lineage>
        <taxon>Eukaryota</taxon>
        <taxon>Sar</taxon>
        <taxon>Alveolata</taxon>
        <taxon>Perkinsozoa</taxon>
        <taxon>Perkinsea</taxon>
        <taxon>Perkinsida</taxon>
        <taxon>Perkinsidae</taxon>
        <taxon>Perkinsus</taxon>
    </lineage>
</organism>
<reference evidence="1 2" key="1">
    <citation type="submission" date="2020-04" db="EMBL/GenBank/DDBJ databases">
        <title>Perkinsus olseni comparative genomics.</title>
        <authorList>
            <person name="Bogema D.R."/>
        </authorList>
    </citation>
    <scope>NUCLEOTIDE SEQUENCE [LARGE SCALE GENOMIC DNA]</scope>
    <source>
        <strain evidence="1 2">ATCC PRA-207</strain>
    </source>
</reference>
<dbReference type="EMBL" id="JABANO010028933">
    <property type="protein sequence ID" value="KAF4714379.1"/>
    <property type="molecule type" value="Genomic_DNA"/>
</dbReference>
<sequence>MPTMPLTVYTVIYGDNPVLVWYSRGSGNDSERDKFLFAEEVTPSGTGVDPLSMLRPPRDHASMSGELWTRIGKFAGIVEVCSAAIDIVARPGTFNQLCGMFYDIGEDTVDTARSEEWIFRGGQWGLNVTEITPSKR</sequence>
<name>A0A7J6R0H0_PEROL</name>
<protein>
    <submittedName>
        <fullName evidence="1">Uncharacterized protein</fullName>
    </submittedName>
</protein>
<proteinExistence type="predicted"/>
<evidence type="ECO:0000313" key="1">
    <source>
        <dbReference type="EMBL" id="KAF4714379.1"/>
    </source>
</evidence>
<dbReference type="Proteomes" id="UP000553632">
    <property type="component" value="Unassembled WGS sequence"/>
</dbReference>
<evidence type="ECO:0000313" key="2">
    <source>
        <dbReference type="Proteomes" id="UP000553632"/>
    </source>
</evidence>